<organism evidence="2 3">
    <name type="scientific">Toxocara canis</name>
    <name type="common">Canine roundworm</name>
    <dbReference type="NCBI Taxonomy" id="6265"/>
    <lineage>
        <taxon>Eukaryota</taxon>
        <taxon>Metazoa</taxon>
        <taxon>Ecdysozoa</taxon>
        <taxon>Nematoda</taxon>
        <taxon>Chromadorea</taxon>
        <taxon>Rhabditida</taxon>
        <taxon>Spirurina</taxon>
        <taxon>Ascaridomorpha</taxon>
        <taxon>Ascaridoidea</taxon>
        <taxon>Toxocaridae</taxon>
        <taxon>Toxocara</taxon>
    </lineage>
</organism>
<accession>A0A183UTI2</accession>
<dbReference type="AlphaFoldDB" id="A0A183UTI2"/>
<dbReference type="Proteomes" id="UP000050794">
    <property type="component" value="Unassembled WGS sequence"/>
</dbReference>
<name>A0A183UTI2_TOXCA</name>
<reference evidence="1 2" key="2">
    <citation type="submission" date="2018-11" db="EMBL/GenBank/DDBJ databases">
        <authorList>
            <consortium name="Pathogen Informatics"/>
        </authorList>
    </citation>
    <scope>NUCLEOTIDE SEQUENCE [LARGE SCALE GENOMIC DNA]</scope>
</reference>
<gene>
    <name evidence="1" type="ORF">TCNE_LOCUS11802</name>
</gene>
<sequence length="103" mass="11409">MFGSALRDPNVYILLKYARLKCAQLSCSATASADKLSSSQQMAARQMGVTKQQFTASQDSLSVSLLSRFRSTPRFNDVVEQHIIVRRTISLDGIRPPLMDSSI</sequence>
<reference evidence="3" key="1">
    <citation type="submission" date="2016-06" db="UniProtKB">
        <authorList>
            <consortium name="WormBaseParasite"/>
        </authorList>
    </citation>
    <scope>IDENTIFICATION</scope>
</reference>
<keyword evidence="2" id="KW-1185">Reference proteome</keyword>
<evidence type="ECO:0000313" key="3">
    <source>
        <dbReference type="WBParaSite" id="TCNE_0001180201-mRNA-1"/>
    </source>
</evidence>
<evidence type="ECO:0000313" key="2">
    <source>
        <dbReference type="Proteomes" id="UP000050794"/>
    </source>
</evidence>
<dbReference type="EMBL" id="UYWY01020993">
    <property type="protein sequence ID" value="VDM43123.1"/>
    <property type="molecule type" value="Genomic_DNA"/>
</dbReference>
<evidence type="ECO:0000313" key="1">
    <source>
        <dbReference type="EMBL" id="VDM43123.1"/>
    </source>
</evidence>
<proteinExistence type="predicted"/>
<dbReference type="WBParaSite" id="TCNE_0001180201-mRNA-1">
    <property type="protein sequence ID" value="TCNE_0001180201-mRNA-1"/>
    <property type="gene ID" value="TCNE_0001180201"/>
</dbReference>
<protein>
    <submittedName>
        <fullName evidence="1 3">Uncharacterized protein</fullName>
    </submittedName>
</protein>